<feature type="transmembrane region" description="Helical" evidence="1">
    <location>
        <begin position="69"/>
        <end position="92"/>
    </location>
</feature>
<dbReference type="Proteomes" id="UP001434883">
    <property type="component" value="Unassembled WGS sequence"/>
</dbReference>
<proteinExistence type="predicted"/>
<evidence type="ECO:0000313" key="3">
    <source>
        <dbReference type="Proteomes" id="UP001434883"/>
    </source>
</evidence>
<keyword evidence="1" id="KW-0812">Transmembrane</keyword>
<organism evidence="2 3">
    <name type="scientific">Xenoophorus captivus</name>
    <dbReference type="NCBI Taxonomy" id="1517983"/>
    <lineage>
        <taxon>Eukaryota</taxon>
        <taxon>Metazoa</taxon>
        <taxon>Chordata</taxon>
        <taxon>Craniata</taxon>
        <taxon>Vertebrata</taxon>
        <taxon>Euteleostomi</taxon>
        <taxon>Actinopterygii</taxon>
        <taxon>Neopterygii</taxon>
        <taxon>Teleostei</taxon>
        <taxon>Neoteleostei</taxon>
        <taxon>Acanthomorphata</taxon>
        <taxon>Ovalentaria</taxon>
        <taxon>Atherinomorphae</taxon>
        <taxon>Cyprinodontiformes</taxon>
        <taxon>Goodeidae</taxon>
        <taxon>Xenoophorus</taxon>
    </lineage>
</organism>
<evidence type="ECO:0000256" key="1">
    <source>
        <dbReference type="SAM" id="Phobius"/>
    </source>
</evidence>
<dbReference type="EMBL" id="JAHRIN010060436">
    <property type="protein sequence ID" value="MEQ2212839.1"/>
    <property type="molecule type" value="Genomic_DNA"/>
</dbReference>
<keyword evidence="1" id="KW-1133">Transmembrane helix</keyword>
<reference evidence="2 3" key="1">
    <citation type="submission" date="2021-06" db="EMBL/GenBank/DDBJ databases">
        <authorList>
            <person name="Palmer J.M."/>
        </authorList>
    </citation>
    <scope>NUCLEOTIDE SEQUENCE [LARGE SCALE GENOMIC DNA]</scope>
    <source>
        <strain evidence="2 3">XC_2019</strain>
        <tissue evidence="2">Muscle</tissue>
    </source>
</reference>
<name>A0ABV0RX29_9TELE</name>
<protein>
    <submittedName>
        <fullName evidence="2">Uncharacterized protein</fullName>
    </submittedName>
</protein>
<keyword evidence="1" id="KW-0472">Membrane</keyword>
<accession>A0ABV0RX29</accession>
<gene>
    <name evidence="2" type="ORF">XENOCAPTIV_005699</name>
</gene>
<evidence type="ECO:0000313" key="2">
    <source>
        <dbReference type="EMBL" id="MEQ2212839.1"/>
    </source>
</evidence>
<keyword evidence="3" id="KW-1185">Reference proteome</keyword>
<feature type="transmembrane region" description="Helical" evidence="1">
    <location>
        <begin position="45"/>
        <end position="63"/>
    </location>
</feature>
<sequence>MMFHILAVNSSVVWPSSLLPGHESKCCKEKGCQPSVMTYFNIKDAFLPLYLLVFTPISFLSSVSLRFLLFIFLISFTFCIFMVISASLCALFPPTIHFAPVLPELSASFALH</sequence>
<comment type="caution">
    <text evidence="2">The sequence shown here is derived from an EMBL/GenBank/DDBJ whole genome shotgun (WGS) entry which is preliminary data.</text>
</comment>